<dbReference type="Gene3D" id="3.40.630.30">
    <property type="match status" value="1"/>
</dbReference>
<feature type="domain" description="N-acetyltransferase" evidence="1">
    <location>
        <begin position="193"/>
        <end position="351"/>
    </location>
</feature>
<gene>
    <name evidence="2" type="ORF">L227DRAFT_188277</name>
</gene>
<dbReference type="PROSITE" id="PS51186">
    <property type="entry name" value="GNAT"/>
    <property type="match status" value="1"/>
</dbReference>
<reference evidence="2" key="1">
    <citation type="journal article" date="2018" name="Genome Biol. Evol.">
        <title>Genomics and development of Lentinus tigrinus, a white-rot wood-decaying mushroom with dimorphic fruiting bodies.</title>
        <authorList>
            <person name="Wu B."/>
            <person name="Xu Z."/>
            <person name="Knudson A."/>
            <person name="Carlson A."/>
            <person name="Chen N."/>
            <person name="Kovaka S."/>
            <person name="LaButti K."/>
            <person name="Lipzen A."/>
            <person name="Pennachio C."/>
            <person name="Riley R."/>
            <person name="Schakwitz W."/>
            <person name="Umezawa K."/>
            <person name="Ohm R.A."/>
            <person name="Grigoriev I.V."/>
            <person name="Nagy L.G."/>
            <person name="Gibbons J."/>
            <person name="Hibbett D."/>
        </authorList>
    </citation>
    <scope>NUCLEOTIDE SEQUENCE [LARGE SCALE GENOMIC DNA]</scope>
    <source>
        <strain evidence="2">ALCF2SS1-6</strain>
    </source>
</reference>
<protein>
    <recommendedName>
        <fullName evidence="1">N-acetyltransferase domain-containing protein</fullName>
    </recommendedName>
</protein>
<dbReference type="CDD" id="cd04301">
    <property type="entry name" value="NAT_SF"/>
    <property type="match status" value="1"/>
</dbReference>
<dbReference type="EMBL" id="ML122275">
    <property type="protein sequence ID" value="RPD58462.1"/>
    <property type="molecule type" value="Genomic_DNA"/>
</dbReference>
<dbReference type="InterPro" id="IPR000182">
    <property type="entry name" value="GNAT_dom"/>
</dbReference>
<keyword evidence="3" id="KW-1185">Reference proteome</keyword>
<dbReference type="Pfam" id="PF00583">
    <property type="entry name" value="Acetyltransf_1"/>
    <property type="match status" value="1"/>
</dbReference>
<accession>A0A5C2S4G3</accession>
<dbReference type="GO" id="GO:0016747">
    <property type="term" value="F:acyltransferase activity, transferring groups other than amino-acyl groups"/>
    <property type="evidence" value="ECO:0007669"/>
    <property type="project" value="InterPro"/>
</dbReference>
<dbReference type="Proteomes" id="UP000313359">
    <property type="component" value="Unassembled WGS sequence"/>
</dbReference>
<proteinExistence type="predicted"/>
<dbReference type="SUPFAM" id="SSF55729">
    <property type="entry name" value="Acyl-CoA N-acyltransferases (Nat)"/>
    <property type="match status" value="1"/>
</dbReference>
<evidence type="ECO:0000313" key="2">
    <source>
        <dbReference type="EMBL" id="RPD58462.1"/>
    </source>
</evidence>
<name>A0A5C2S4G3_9APHY</name>
<sequence length="378" mass="41056">MLWSTRTAASDRHKMSTADSEMLRFVRFEGPQAFLKATTKLDDTSMNFCIGSLYNYLSSVAVSQALPVYLLAIYRGDDLLISMTHTEADFAWMMCVPTTAQALVEGTSANPGFLGPAIELLVYSTLAQLTPNPLVLDKLIGPDAAVKAFVAAWCTLLGAQGHHVRMTPGDWGSRVTYVNRASLPPILSTPSPHVIVQATAHDLEAIAQLHIGYEADTLWHRVITREAALAAVEGPVKAGLVWYVCDEGEPAGYIVLGRVTSRTIAIRNAFVSRARRRKGIAEAMVRGVTRYYLNAPPYDVRPTEEGPPAVGFKEEVNLNVAVADAERVYRRSGFLLPAMNGEGVPGGIDLTTGRQGWFKVWLACIEPKPDAAGPEAQS</sequence>
<dbReference type="InterPro" id="IPR016181">
    <property type="entry name" value="Acyl_CoA_acyltransferase"/>
</dbReference>
<evidence type="ECO:0000313" key="3">
    <source>
        <dbReference type="Proteomes" id="UP000313359"/>
    </source>
</evidence>
<dbReference type="AlphaFoldDB" id="A0A5C2S4G3"/>
<organism evidence="2 3">
    <name type="scientific">Lentinus tigrinus ALCF2SS1-6</name>
    <dbReference type="NCBI Taxonomy" id="1328759"/>
    <lineage>
        <taxon>Eukaryota</taxon>
        <taxon>Fungi</taxon>
        <taxon>Dikarya</taxon>
        <taxon>Basidiomycota</taxon>
        <taxon>Agaricomycotina</taxon>
        <taxon>Agaricomycetes</taxon>
        <taxon>Polyporales</taxon>
        <taxon>Polyporaceae</taxon>
        <taxon>Lentinus</taxon>
    </lineage>
</organism>
<dbReference type="OrthoDB" id="2523549at2759"/>
<evidence type="ECO:0000259" key="1">
    <source>
        <dbReference type="PROSITE" id="PS51186"/>
    </source>
</evidence>